<comment type="caution">
    <text evidence="1">The sequence shown here is derived from an EMBL/GenBank/DDBJ whole genome shotgun (WGS) entry which is preliminary data.</text>
</comment>
<feature type="non-terminal residue" evidence="1">
    <location>
        <position position="1"/>
    </location>
</feature>
<organism evidence="1 2">
    <name type="scientific">Dreissena polymorpha</name>
    <name type="common">Zebra mussel</name>
    <name type="synonym">Mytilus polymorpha</name>
    <dbReference type="NCBI Taxonomy" id="45954"/>
    <lineage>
        <taxon>Eukaryota</taxon>
        <taxon>Metazoa</taxon>
        <taxon>Spiralia</taxon>
        <taxon>Lophotrochozoa</taxon>
        <taxon>Mollusca</taxon>
        <taxon>Bivalvia</taxon>
        <taxon>Autobranchia</taxon>
        <taxon>Heteroconchia</taxon>
        <taxon>Euheterodonta</taxon>
        <taxon>Imparidentia</taxon>
        <taxon>Neoheterodontei</taxon>
        <taxon>Myida</taxon>
        <taxon>Dreissenoidea</taxon>
        <taxon>Dreissenidae</taxon>
        <taxon>Dreissena</taxon>
    </lineage>
</organism>
<evidence type="ECO:0000313" key="2">
    <source>
        <dbReference type="Proteomes" id="UP000828390"/>
    </source>
</evidence>
<gene>
    <name evidence="1" type="ORF">DPMN_086726</name>
</gene>
<feature type="non-terminal residue" evidence="1">
    <location>
        <position position="653"/>
    </location>
</feature>
<proteinExistence type="predicted"/>
<dbReference type="Proteomes" id="UP000828390">
    <property type="component" value="Unassembled WGS sequence"/>
</dbReference>
<name>A0A9D4QVG2_DREPO</name>
<accession>A0A9D4QVG2</accession>
<sequence length="653" mass="74882">PAHQEARFLRHLKKDSEEGHTNLFIDYIGRCLEHYNYGSAIQMLPYLKEEHEKLPHMGFYPLVIYFKDHAANYAEELKKKVLPHMPVSMEMVFLLQAFWPSEGGSLLEALEKHSPLSAGQVNALRLDEALKSEGPVKAASMLSGMGNIDDIPYTVELNKRSLLAQSLSRFTGEPVAKWRDQLKFAAALKEKDVLIPVHLIVSSAMTAKVDPVEIKDELLKLGLMLTRMNLEKGLGKFDQVLTDEERKKLTEVENIDYSKMSLEELKALALFHNSKVSFRHSMLIKAGIAQDFKLVGEVLERNLNFEKSNKFLVHRIRAEYALKWKNNPMEAFTILKKCADDITVTKGLVNTVPYLVFRHSLAWELWRAGHCEEAIETFALSSKSSRLDGVEYFPNRNKDFMWFDHPPQSPDQMFRLVSAMCKADLFKIKYWRQDVLDKLLKAMNKSDLTQVLKTLPVAAELLSRTNPEVVGCIMDLFKPFLNKRADLKALFEECTKHFEEKTALVALAAVHLEVAELVKFQKIMQTPGLMLDPIMLKQVFLRWKENNPSLIEEFADLTKGLPGNVSDAKDLCELLHRCNKTDATEKDVDDCVSFFNEKFGSNMTVVLRDRYTAGAYLSFLRQHGRPLPFDMDILKNPLKFKQSLRQQQQRQAR</sequence>
<reference evidence="1" key="1">
    <citation type="journal article" date="2019" name="bioRxiv">
        <title>The Genome of the Zebra Mussel, Dreissena polymorpha: A Resource for Invasive Species Research.</title>
        <authorList>
            <person name="McCartney M.A."/>
            <person name="Auch B."/>
            <person name="Kono T."/>
            <person name="Mallez S."/>
            <person name="Zhang Y."/>
            <person name="Obille A."/>
            <person name="Becker A."/>
            <person name="Abrahante J.E."/>
            <person name="Garbe J."/>
            <person name="Badalamenti J.P."/>
            <person name="Herman A."/>
            <person name="Mangelson H."/>
            <person name="Liachko I."/>
            <person name="Sullivan S."/>
            <person name="Sone E.D."/>
            <person name="Koren S."/>
            <person name="Silverstein K.A.T."/>
            <person name="Beckman K.B."/>
            <person name="Gohl D.M."/>
        </authorList>
    </citation>
    <scope>NUCLEOTIDE SEQUENCE</scope>
    <source>
        <strain evidence="1">Duluth1</strain>
        <tissue evidence="1">Whole animal</tissue>
    </source>
</reference>
<dbReference type="AlphaFoldDB" id="A0A9D4QVG2"/>
<dbReference type="EMBL" id="JAIWYP010000003">
    <property type="protein sequence ID" value="KAH3844468.1"/>
    <property type="molecule type" value="Genomic_DNA"/>
</dbReference>
<protein>
    <submittedName>
        <fullName evidence="1">Uncharacterized protein</fullName>
    </submittedName>
</protein>
<reference evidence="1" key="2">
    <citation type="submission" date="2020-11" db="EMBL/GenBank/DDBJ databases">
        <authorList>
            <person name="McCartney M.A."/>
            <person name="Auch B."/>
            <person name="Kono T."/>
            <person name="Mallez S."/>
            <person name="Becker A."/>
            <person name="Gohl D.M."/>
            <person name="Silverstein K.A.T."/>
            <person name="Koren S."/>
            <person name="Bechman K.B."/>
            <person name="Herman A."/>
            <person name="Abrahante J.E."/>
            <person name="Garbe J."/>
        </authorList>
    </citation>
    <scope>NUCLEOTIDE SEQUENCE</scope>
    <source>
        <strain evidence="1">Duluth1</strain>
        <tissue evidence="1">Whole animal</tissue>
    </source>
</reference>
<keyword evidence="2" id="KW-1185">Reference proteome</keyword>
<evidence type="ECO:0000313" key="1">
    <source>
        <dbReference type="EMBL" id="KAH3844468.1"/>
    </source>
</evidence>